<dbReference type="Proteomes" id="UP001177023">
    <property type="component" value="Unassembled WGS sequence"/>
</dbReference>
<evidence type="ECO:0000313" key="3">
    <source>
        <dbReference type="Proteomes" id="UP001177023"/>
    </source>
</evidence>
<dbReference type="EMBL" id="CATQJA010002654">
    <property type="protein sequence ID" value="CAJ0578764.1"/>
    <property type="molecule type" value="Genomic_DNA"/>
</dbReference>
<keyword evidence="3" id="KW-1185">Reference proteome</keyword>
<sequence length="270" mass="31656">MQAGVVHKRERHRHTIFQLDSLLGNAGRPDRPVSINCSMESLNSSSNSSRKRYSTRDRNYNVRILKDLKQNGQRPLPEDVGEARRECQNAYNDRSTDEERRQTIQEALDQLDQLALFLDPEPANQCGKTLFVAEYQGFVCWVYTKIRFGNFCWKLEKYFQDVKQRHRQILECLKTKRLRVERLSAILRFSQLCLVYAEVCDAEALRWYIRARSGSRSSDHRLQGTAAEERKEREEKRVLNIQELLTANICQIELIWTLKGLSSTKQEMLV</sequence>
<gene>
    <name evidence="2" type="ORF">MSPICULIGERA_LOCUS17005</name>
</gene>
<protein>
    <submittedName>
        <fullName evidence="2">Uncharacterized protein</fullName>
    </submittedName>
</protein>
<reference evidence="2" key="1">
    <citation type="submission" date="2023-06" db="EMBL/GenBank/DDBJ databases">
        <authorList>
            <person name="Delattre M."/>
        </authorList>
    </citation>
    <scope>NUCLEOTIDE SEQUENCE</scope>
    <source>
        <strain evidence="2">AF72</strain>
    </source>
</reference>
<evidence type="ECO:0000313" key="2">
    <source>
        <dbReference type="EMBL" id="CAJ0578764.1"/>
    </source>
</evidence>
<feature type="region of interest" description="Disordered" evidence="1">
    <location>
        <begin position="34"/>
        <end position="54"/>
    </location>
</feature>
<accession>A0AA36G432</accession>
<proteinExistence type="predicted"/>
<organism evidence="2 3">
    <name type="scientific">Mesorhabditis spiculigera</name>
    <dbReference type="NCBI Taxonomy" id="96644"/>
    <lineage>
        <taxon>Eukaryota</taxon>
        <taxon>Metazoa</taxon>
        <taxon>Ecdysozoa</taxon>
        <taxon>Nematoda</taxon>
        <taxon>Chromadorea</taxon>
        <taxon>Rhabditida</taxon>
        <taxon>Rhabditina</taxon>
        <taxon>Rhabditomorpha</taxon>
        <taxon>Rhabditoidea</taxon>
        <taxon>Rhabditidae</taxon>
        <taxon>Mesorhabditinae</taxon>
        <taxon>Mesorhabditis</taxon>
    </lineage>
</organism>
<feature type="compositionally biased region" description="Low complexity" evidence="1">
    <location>
        <begin position="34"/>
        <end position="48"/>
    </location>
</feature>
<evidence type="ECO:0000256" key="1">
    <source>
        <dbReference type="SAM" id="MobiDB-lite"/>
    </source>
</evidence>
<dbReference type="AlphaFoldDB" id="A0AA36G432"/>
<feature type="non-terminal residue" evidence="2">
    <location>
        <position position="1"/>
    </location>
</feature>
<name>A0AA36G432_9BILA</name>
<comment type="caution">
    <text evidence="2">The sequence shown here is derived from an EMBL/GenBank/DDBJ whole genome shotgun (WGS) entry which is preliminary data.</text>
</comment>